<dbReference type="EMBL" id="JOKM01000111">
    <property type="protein sequence ID" value="KGB20863.1"/>
    <property type="molecule type" value="Genomic_DNA"/>
</dbReference>
<evidence type="ECO:0000313" key="2">
    <source>
        <dbReference type="EMBL" id="KGB20863.1"/>
    </source>
</evidence>
<name>A0A095AVS4_9PROT</name>
<proteinExistence type="predicted"/>
<protein>
    <submittedName>
        <fullName evidence="2">Uncharacterized protein</fullName>
    </submittedName>
</protein>
<keyword evidence="3" id="KW-1185">Reference proteome</keyword>
<organism evidence="2 3">
    <name type="scientific">Acetobacter tropicalis</name>
    <dbReference type="NCBI Taxonomy" id="104102"/>
    <lineage>
        <taxon>Bacteria</taxon>
        <taxon>Pseudomonadati</taxon>
        <taxon>Pseudomonadota</taxon>
        <taxon>Alphaproteobacteria</taxon>
        <taxon>Acetobacterales</taxon>
        <taxon>Acetobacteraceae</taxon>
        <taxon>Acetobacter</taxon>
    </lineage>
</organism>
<sequence>MTDNLPDRQQEPDNPDADERMFHACFSILGEFVEQELGTTSQGYDKEQSRLYRGYRLHSANDRDKAAIDLWLWYRDDLPGETALCDRNIAAMTPDNPVDHEQILQNLKDQKLRDLINIRRQLWI</sequence>
<feature type="region of interest" description="Disordered" evidence="1">
    <location>
        <begin position="1"/>
        <end position="20"/>
    </location>
</feature>
<evidence type="ECO:0000313" key="3">
    <source>
        <dbReference type="Proteomes" id="UP000029448"/>
    </source>
</evidence>
<dbReference type="GeneID" id="89480069"/>
<comment type="caution">
    <text evidence="2">The sequence shown here is derived from an EMBL/GenBank/DDBJ whole genome shotgun (WGS) entry which is preliminary data.</text>
</comment>
<dbReference type="AlphaFoldDB" id="A0A095AVS4"/>
<gene>
    <name evidence="2" type="ORF">AtDm6_3418</name>
</gene>
<dbReference type="RefSeq" id="WP_035382367.1">
    <property type="nucleotide sequence ID" value="NZ_JAUYUW010000004.1"/>
</dbReference>
<dbReference type="PATRIC" id="fig|104102.7.peg.3371"/>
<dbReference type="STRING" id="104102.AtDm6_3418"/>
<reference evidence="2 3" key="1">
    <citation type="submission" date="2014-06" db="EMBL/GenBank/DDBJ databases">
        <title>Functional and comparative genomic analyses of the Drosophila gut microbiota identify candidate symbiosis factors.</title>
        <authorList>
            <person name="Newell P.D."/>
            <person name="Chaston J.M."/>
            <person name="Douglas A.E."/>
        </authorList>
    </citation>
    <scope>NUCLEOTIDE SEQUENCE [LARGE SCALE GENOMIC DNA]</scope>
    <source>
        <strain evidence="2 3">DmCS_006</strain>
    </source>
</reference>
<dbReference type="Proteomes" id="UP000029448">
    <property type="component" value="Unassembled WGS sequence"/>
</dbReference>
<accession>A0A095AVS4</accession>
<evidence type="ECO:0000256" key="1">
    <source>
        <dbReference type="SAM" id="MobiDB-lite"/>
    </source>
</evidence>